<organism evidence="1 2">
    <name type="scientific">Campylobacter majalis</name>
    <dbReference type="NCBI Taxonomy" id="2790656"/>
    <lineage>
        <taxon>Bacteria</taxon>
        <taxon>Pseudomonadati</taxon>
        <taxon>Campylobacterota</taxon>
        <taxon>Epsilonproteobacteria</taxon>
        <taxon>Campylobacterales</taxon>
        <taxon>Campylobacteraceae</taxon>
        <taxon>Campylobacter</taxon>
    </lineage>
</organism>
<name>A0ABN7K7U6_9BACT</name>
<evidence type="ECO:0000313" key="1">
    <source>
        <dbReference type="EMBL" id="CAD7287726.1"/>
    </source>
</evidence>
<dbReference type="EMBL" id="CAJHOF010000004">
    <property type="protein sequence ID" value="CAD7287726.1"/>
    <property type="molecule type" value="Genomic_DNA"/>
</dbReference>
<evidence type="ECO:0000313" key="2">
    <source>
        <dbReference type="Proteomes" id="UP000789803"/>
    </source>
</evidence>
<dbReference type="Proteomes" id="UP000789803">
    <property type="component" value="Unassembled WGS sequence"/>
</dbReference>
<protein>
    <submittedName>
        <fullName evidence="1">Uncharacterized protein</fullName>
    </submittedName>
</protein>
<dbReference type="RefSeq" id="WP_229932424.1">
    <property type="nucleotide sequence ID" value="NZ_CAJHOF010000004.1"/>
</dbReference>
<sequence length="91" mass="10833">MYTVNLRHQDSGFCQNFCHKTKPKALKKYKNLLARHLCGYGIIWENINQKEHIEILSKKSLKELESINQEANFNNEMDYKITIKYIKKDAK</sequence>
<accession>A0ABN7K7U6</accession>
<comment type="caution">
    <text evidence="1">The sequence shown here is derived from an EMBL/GenBank/DDBJ whole genome shotgun (WGS) entry which is preliminary data.</text>
</comment>
<gene>
    <name evidence="1" type="ORF">LMG7974_00607</name>
</gene>
<keyword evidence="2" id="KW-1185">Reference proteome</keyword>
<proteinExistence type="predicted"/>
<reference evidence="1 2" key="1">
    <citation type="submission" date="2020-11" db="EMBL/GenBank/DDBJ databases">
        <authorList>
            <person name="Peeters C."/>
        </authorList>
    </citation>
    <scope>NUCLEOTIDE SEQUENCE [LARGE SCALE GENOMIC DNA]</scope>
    <source>
        <strain evidence="1 2">LMG 7974</strain>
    </source>
</reference>